<evidence type="ECO:0000313" key="1">
    <source>
        <dbReference type="EMBL" id="KAL2557925.1"/>
    </source>
</evidence>
<evidence type="ECO:0000313" key="2">
    <source>
        <dbReference type="Proteomes" id="UP001604277"/>
    </source>
</evidence>
<keyword evidence="2" id="KW-1185">Reference proteome</keyword>
<dbReference type="EMBL" id="JBFOLJ010000001">
    <property type="protein sequence ID" value="KAL2557925.1"/>
    <property type="molecule type" value="Genomic_DNA"/>
</dbReference>
<dbReference type="Proteomes" id="UP001604277">
    <property type="component" value="Unassembled WGS sequence"/>
</dbReference>
<proteinExistence type="predicted"/>
<comment type="caution">
    <text evidence="1">The sequence shown here is derived from an EMBL/GenBank/DDBJ whole genome shotgun (WGS) entry which is preliminary data.</text>
</comment>
<gene>
    <name evidence="1" type="ORF">Fot_02664</name>
</gene>
<accession>A0ABD1X7I2</accession>
<sequence length="114" mass="12764">MNTVDEIDEMTEQNEVTLEVVNLEADEKDLNSPCCQSEVGSASKKCKSRRKVSEDNNLFKEAFGAIDKATNRLAEVLLQCGNQSSSKNNKLLEHLVQINAQTFFLENPSKMRLA</sequence>
<reference evidence="2" key="1">
    <citation type="submission" date="2024-07" db="EMBL/GenBank/DDBJ databases">
        <title>Two chromosome-level genome assemblies of Korean endemic species Abeliophyllum distichum and Forsythia ovata (Oleaceae).</title>
        <authorList>
            <person name="Jang H."/>
        </authorList>
    </citation>
    <scope>NUCLEOTIDE SEQUENCE [LARGE SCALE GENOMIC DNA]</scope>
</reference>
<organism evidence="1 2">
    <name type="scientific">Forsythia ovata</name>
    <dbReference type="NCBI Taxonomy" id="205694"/>
    <lineage>
        <taxon>Eukaryota</taxon>
        <taxon>Viridiplantae</taxon>
        <taxon>Streptophyta</taxon>
        <taxon>Embryophyta</taxon>
        <taxon>Tracheophyta</taxon>
        <taxon>Spermatophyta</taxon>
        <taxon>Magnoliopsida</taxon>
        <taxon>eudicotyledons</taxon>
        <taxon>Gunneridae</taxon>
        <taxon>Pentapetalae</taxon>
        <taxon>asterids</taxon>
        <taxon>lamiids</taxon>
        <taxon>Lamiales</taxon>
        <taxon>Oleaceae</taxon>
        <taxon>Forsythieae</taxon>
        <taxon>Forsythia</taxon>
    </lineage>
</organism>
<protein>
    <submittedName>
        <fullName evidence="1">Uncharacterized protein</fullName>
    </submittedName>
</protein>
<dbReference type="AlphaFoldDB" id="A0ABD1X7I2"/>
<name>A0ABD1X7I2_9LAMI</name>